<sequence length="159" mass="18889">MEYEGYLTQEEVLERVEKAFPFVERPLDDELYLFDERDLMRTLISPKLSKFTEPELPYDGVMLLYDEFSSITHQAVKWMFPSMLRIIIKNRDASGNLHWYLPTYFEKVDFNGSNSAYNFSWLSVEQLSALNCVFEYISEKYGESISYAQETLRELEQKI</sequence>
<evidence type="ECO:0000313" key="1">
    <source>
        <dbReference type="EMBL" id="TGD70529.1"/>
    </source>
</evidence>
<dbReference type="Proteomes" id="UP000298050">
    <property type="component" value="Unassembled WGS sequence"/>
</dbReference>
<dbReference type="EMBL" id="SRLE01000031">
    <property type="protein sequence ID" value="TGD70529.1"/>
    <property type="molecule type" value="Genomic_DNA"/>
</dbReference>
<protein>
    <submittedName>
        <fullName evidence="1">Uncharacterized protein</fullName>
    </submittedName>
</protein>
<reference evidence="1 2" key="1">
    <citation type="submission" date="2019-04" db="EMBL/GenBank/DDBJ databases">
        <title>Taxonomy of novel Haliea sp. from mangrove soil of West Coast of India.</title>
        <authorList>
            <person name="Verma A."/>
            <person name="Kumar P."/>
            <person name="Krishnamurthi S."/>
        </authorList>
    </citation>
    <scope>NUCLEOTIDE SEQUENCE [LARGE SCALE GENOMIC DNA]</scope>
    <source>
        <strain evidence="1 2">SAOS-164</strain>
    </source>
</reference>
<proteinExistence type="predicted"/>
<accession>A0A4Z0LTG1</accession>
<name>A0A4Z0LTG1_9GAMM</name>
<evidence type="ECO:0000313" key="2">
    <source>
        <dbReference type="Proteomes" id="UP000298050"/>
    </source>
</evidence>
<gene>
    <name evidence="1" type="ORF">E4634_21005</name>
</gene>
<dbReference type="RefSeq" id="WP_135446649.1">
    <property type="nucleotide sequence ID" value="NZ_SRLE01000031.1"/>
</dbReference>
<comment type="caution">
    <text evidence="1">The sequence shown here is derived from an EMBL/GenBank/DDBJ whole genome shotgun (WGS) entry which is preliminary data.</text>
</comment>
<dbReference type="OrthoDB" id="6196109at2"/>
<keyword evidence="2" id="KW-1185">Reference proteome</keyword>
<organism evidence="1 2">
    <name type="scientific">Mangrovimicrobium sediminis</name>
    <dbReference type="NCBI Taxonomy" id="2562682"/>
    <lineage>
        <taxon>Bacteria</taxon>
        <taxon>Pseudomonadati</taxon>
        <taxon>Pseudomonadota</taxon>
        <taxon>Gammaproteobacteria</taxon>
        <taxon>Cellvibrionales</taxon>
        <taxon>Halieaceae</taxon>
        <taxon>Mangrovimicrobium</taxon>
    </lineage>
</organism>
<dbReference type="AlphaFoldDB" id="A0A4Z0LTG1"/>